<keyword evidence="8" id="KW-1185">Reference proteome</keyword>
<dbReference type="EMBL" id="CAJNOK010011409">
    <property type="protein sequence ID" value="CAF1139502.1"/>
    <property type="molecule type" value="Genomic_DNA"/>
</dbReference>
<dbReference type="OrthoDB" id="2325716at2759"/>
<protein>
    <recommendedName>
        <fullName evidence="3">DUF4062 domain-containing protein</fullName>
    </recommendedName>
</protein>
<dbReference type="Proteomes" id="UP000682733">
    <property type="component" value="Unassembled WGS sequence"/>
</dbReference>
<dbReference type="GO" id="GO:0080008">
    <property type="term" value="C:Cul4-RING E3 ubiquitin ligase complex"/>
    <property type="evidence" value="ECO:0007669"/>
    <property type="project" value="TreeGrafter"/>
</dbReference>
<evidence type="ECO:0000256" key="1">
    <source>
        <dbReference type="ARBA" id="ARBA00022737"/>
    </source>
</evidence>
<dbReference type="Pfam" id="PF13271">
    <property type="entry name" value="DUF4062"/>
    <property type="match status" value="1"/>
</dbReference>
<gene>
    <name evidence="4" type="ORF">GPM918_LOCUS7910</name>
    <name evidence="5" type="ORF">OVA965_LOCUS21055</name>
    <name evidence="6" type="ORF">SRO942_LOCUS7910</name>
    <name evidence="7" type="ORF">TMI583_LOCUS21615</name>
</gene>
<feature type="region of interest" description="Disordered" evidence="2">
    <location>
        <begin position="75"/>
        <end position="116"/>
    </location>
</feature>
<name>A0A813YNW2_9BILA</name>
<evidence type="ECO:0000313" key="5">
    <source>
        <dbReference type="EMBL" id="CAF1139502.1"/>
    </source>
</evidence>
<dbReference type="PANTHER" id="PTHR19860:SF42">
    <property type="entry name" value="RING-TYPE DOMAIN-CONTAINING PROTEIN"/>
    <property type="match status" value="1"/>
</dbReference>
<dbReference type="Proteomes" id="UP000681722">
    <property type="component" value="Unassembled WGS sequence"/>
</dbReference>
<evidence type="ECO:0000313" key="8">
    <source>
        <dbReference type="Proteomes" id="UP000663829"/>
    </source>
</evidence>
<dbReference type="EMBL" id="CAJOBA010025774">
    <property type="protein sequence ID" value="CAF3932700.1"/>
    <property type="molecule type" value="Genomic_DNA"/>
</dbReference>
<dbReference type="PANTHER" id="PTHR19860">
    <property type="entry name" value="DDB1- AND CUL4-ASSOCIATED FACTOR 12-RELATED"/>
    <property type="match status" value="1"/>
</dbReference>
<dbReference type="Proteomes" id="UP000663829">
    <property type="component" value="Unassembled WGS sequence"/>
</dbReference>
<evidence type="ECO:0000313" key="6">
    <source>
        <dbReference type="EMBL" id="CAF3671964.1"/>
    </source>
</evidence>
<keyword evidence="1" id="KW-0677">Repeat</keyword>
<accession>A0A813YNW2</accession>
<dbReference type="InterPro" id="IPR025139">
    <property type="entry name" value="DUF4062"/>
</dbReference>
<organism evidence="4 8">
    <name type="scientific">Didymodactylos carnosus</name>
    <dbReference type="NCBI Taxonomy" id="1234261"/>
    <lineage>
        <taxon>Eukaryota</taxon>
        <taxon>Metazoa</taxon>
        <taxon>Spiralia</taxon>
        <taxon>Gnathifera</taxon>
        <taxon>Rotifera</taxon>
        <taxon>Eurotatoria</taxon>
        <taxon>Bdelloidea</taxon>
        <taxon>Philodinida</taxon>
        <taxon>Philodinidae</taxon>
        <taxon>Didymodactylos</taxon>
    </lineage>
</organism>
<dbReference type="EMBL" id="CAJNOQ010001327">
    <property type="protein sequence ID" value="CAF0886903.1"/>
    <property type="molecule type" value="Genomic_DNA"/>
</dbReference>
<dbReference type="Proteomes" id="UP000677228">
    <property type="component" value="Unassembled WGS sequence"/>
</dbReference>
<comment type="caution">
    <text evidence="4">The sequence shown here is derived from an EMBL/GenBank/DDBJ whole genome shotgun (WGS) entry which is preliminary data.</text>
</comment>
<proteinExistence type="predicted"/>
<evidence type="ECO:0000259" key="3">
    <source>
        <dbReference type="Pfam" id="PF13271"/>
    </source>
</evidence>
<sequence>MSNPLRPRRPVATPDLGKVKIRVGRNAKINHDPAIKRPNFRGYSRIQLEPIHQEFKPLEEKNDIEIKQHQLLRHGDSTDVYNDNNNNHGYSDEKHKNDVHEDENQNEIPADNSLVQRNNDIPTIVEQFWSQLRQHIASQTTKNDNWNHGLQKTNNKVVRVFVSSTFTDFFNEREVLIKKVFPALRENLEPCGIQLIDCDLRWGVPKDSTTEQTILACLEEIDRCFEDNGQPFFIGLISEKYGWVPDKEELPKSISKRYDWIHGASITLMEFIHGAFRTNNPNACYLVRNSNALTNVPEKYKAKFFEKDAYGQHQVQELKNQLKDLYPNQVFDYDGTYSGLETTEGRERVKISGLQEFEKRVFTFLTKAIEDWYPSSFEKERSTDVQITGKF</sequence>
<dbReference type="InterPro" id="IPR051191">
    <property type="entry name" value="DCAF12"/>
</dbReference>
<feature type="compositionally biased region" description="Basic and acidic residues" evidence="2">
    <location>
        <begin position="90"/>
        <end position="103"/>
    </location>
</feature>
<evidence type="ECO:0000256" key="2">
    <source>
        <dbReference type="SAM" id="MobiDB-lite"/>
    </source>
</evidence>
<reference evidence="4" key="1">
    <citation type="submission" date="2021-02" db="EMBL/GenBank/DDBJ databases">
        <authorList>
            <person name="Nowell W R."/>
        </authorList>
    </citation>
    <scope>NUCLEOTIDE SEQUENCE</scope>
</reference>
<evidence type="ECO:0000313" key="4">
    <source>
        <dbReference type="EMBL" id="CAF0886903.1"/>
    </source>
</evidence>
<dbReference type="EMBL" id="CAJOBC010001327">
    <property type="protein sequence ID" value="CAF3671964.1"/>
    <property type="molecule type" value="Genomic_DNA"/>
</dbReference>
<feature type="compositionally biased region" description="Polar residues" evidence="2">
    <location>
        <begin position="79"/>
        <end position="89"/>
    </location>
</feature>
<evidence type="ECO:0000313" key="7">
    <source>
        <dbReference type="EMBL" id="CAF3932700.1"/>
    </source>
</evidence>
<feature type="domain" description="DUF4062" evidence="3">
    <location>
        <begin position="159"/>
        <end position="254"/>
    </location>
</feature>
<dbReference type="AlphaFoldDB" id="A0A813YNW2"/>